<accession>A0A3M7SLC1</accession>
<evidence type="ECO:0000313" key="2">
    <source>
        <dbReference type="EMBL" id="RNA36495.1"/>
    </source>
</evidence>
<sequence length="83" mass="9178">MGRVAVSSVLLNSDHPDDYGDEKDSESHIGRVVPLKTGVDPSHCIANNVVIKKCANQRTMEQSRNLSDCNTLQTLMFKTYGQI</sequence>
<dbReference type="AlphaFoldDB" id="A0A3M7SLC1"/>
<dbReference type="EMBL" id="REGN01001177">
    <property type="protein sequence ID" value="RNA36495.1"/>
    <property type="molecule type" value="Genomic_DNA"/>
</dbReference>
<feature type="region of interest" description="Disordered" evidence="1">
    <location>
        <begin position="1"/>
        <end position="27"/>
    </location>
</feature>
<name>A0A3M7SLC1_BRAPC</name>
<evidence type="ECO:0000313" key="3">
    <source>
        <dbReference type="Proteomes" id="UP000276133"/>
    </source>
</evidence>
<dbReference type="Proteomes" id="UP000276133">
    <property type="component" value="Unassembled WGS sequence"/>
</dbReference>
<reference evidence="2 3" key="1">
    <citation type="journal article" date="2018" name="Sci. Rep.">
        <title>Genomic signatures of local adaptation to the degree of environmental predictability in rotifers.</title>
        <authorList>
            <person name="Franch-Gras L."/>
            <person name="Hahn C."/>
            <person name="Garcia-Roger E.M."/>
            <person name="Carmona M.J."/>
            <person name="Serra M."/>
            <person name="Gomez A."/>
        </authorList>
    </citation>
    <scope>NUCLEOTIDE SEQUENCE [LARGE SCALE GENOMIC DNA]</scope>
    <source>
        <strain evidence="2">HYR1</strain>
    </source>
</reference>
<evidence type="ECO:0000256" key="1">
    <source>
        <dbReference type="SAM" id="MobiDB-lite"/>
    </source>
</evidence>
<proteinExistence type="predicted"/>
<protein>
    <submittedName>
        <fullName evidence="2">Uncharacterized protein</fullName>
    </submittedName>
</protein>
<keyword evidence="3" id="KW-1185">Reference proteome</keyword>
<gene>
    <name evidence="2" type="ORF">BpHYR1_028122</name>
</gene>
<comment type="caution">
    <text evidence="2">The sequence shown here is derived from an EMBL/GenBank/DDBJ whole genome shotgun (WGS) entry which is preliminary data.</text>
</comment>
<organism evidence="2 3">
    <name type="scientific">Brachionus plicatilis</name>
    <name type="common">Marine rotifer</name>
    <name type="synonym">Brachionus muelleri</name>
    <dbReference type="NCBI Taxonomy" id="10195"/>
    <lineage>
        <taxon>Eukaryota</taxon>
        <taxon>Metazoa</taxon>
        <taxon>Spiralia</taxon>
        <taxon>Gnathifera</taxon>
        <taxon>Rotifera</taxon>
        <taxon>Eurotatoria</taxon>
        <taxon>Monogononta</taxon>
        <taxon>Pseudotrocha</taxon>
        <taxon>Ploima</taxon>
        <taxon>Brachionidae</taxon>
        <taxon>Brachionus</taxon>
    </lineage>
</organism>